<accession>A0A1K1RRP8</accession>
<dbReference type="Proteomes" id="UP000182740">
    <property type="component" value="Unassembled WGS sequence"/>
</dbReference>
<proteinExistence type="predicted"/>
<feature type="compositionally biased region" description="Pro residues" evidence="1">
    <location>
        <begin position="128"/>
        <end position="139"/>
    </location>
</feature>
<dbReference type="EMBL" id="FPJG01000006">
    <property type="protein sequence ID" value="SFW74753.1"/>
    <property type="molecule type" value="Genomic_DNA"/>
</dbReference>
<evidence type="ECO:0000313" key="3">
    <source>
        <dbReference type="Proteomes" id="UP000182740"/>
    </source>
</evidence>
<sequence>MDKETAELVRALAGVTRRVPRFTSELLTGTLPPERERTFAALLMDLADVLVTHASTREAPAAPVSLADRVGVTGRQLVGVSARLRTGTATGNQLREAARLLEALVEVLDLYADKLDGPPAAAERPDLPEPPNPEPPPEP</sequence>
<dbReference type="RefSeq" id="WP_072477569.1">
    <property type="nucleotide sequence ID" value="NZ_FPJG01000006.1"/>
</dbReference>
<protein>
    <submittedName>
        <fullName evidence="2">Uncharacterized protein</fullName>
    </submittedName>
</protein>
<feature type="region of interest" description="Disordered" evidence="1">
    <location>
        <begin position="116"/>
        <end position="139"/>
    </location>
</feature>
<evidence type="ECO:0000313" key="2">
    <source>
        <dbReference type="EMBL" id="SFW74753.1"/>
    </source>
</evidence>
<organism evidence="2 3">
    <name type="scientific">Amycolatopsis australiensis</name>
    <dbReference type="NCBI Taxonomy" id="546364"/>
    <lineage>
        <taxon>Bacteria</taxon>
        <taxon>Bacillati</taxon>
        <taxon>Actinomycetota</taxon>
        <taxon>Actinomycetes</taxon>
        <taxon>Pseudonocardiales</taxon>
        <taxon>Pseudonocardiaceae</taxon>
        <taxon>Amycolatopsis</taxon>
    </lineage>
</organism>
<gene>
    <name evidence="2" type="ORF">SAMN04489730_3823</name>
</gene>
<dbReference type="OrthoDB" id="3638597at2"/>
<reference evidence="3" key="1">
    <citation type="submission" date="2016-11" db="EMBL/GenBank/DDBJ databases">
        <authorList>
            <person name="Varghese N."/>
            <person name="Submissions S."/>
        </authorList>
    </citation>
    <scope>NUCLEOTIDE SEQUENCE [LARGE SCALE GENOMIC DNA]</scope>
    <source>
        <strain evidence="3">DSM 44671</strain>
    </source>
</reference>
<dbReference type="AlphaFoldDB" id="A0A1K1RRP8"/>
<name>A0A1K1RRP8_9PSEU</name>
<evidence type="ECO:0000256" key="1">
    <source>
        <dbReference type="SAM" id="MobiDB-lite"/>
    </source>
</evidence>
<dbReference type="STRING" id="546364.SAMN04489730_3823"/>
<keyword evidence="3" id="KW-1185">Reference proteome</keyword>